<proteinExistence type="predicted"/>
<evidence type="ECO:0000313" key="6">
    <source>
        <dbReference type="EMBL" id="MEQ7845786.1"/>
    </source>
</evidence>
<dbReference type="Proteomes" id="UP001482520">
    <property type="component" value="Unassembled WGS sequence"/>
</dbReference>
<dbReference type="Pfam" id="PF13676">
    <property type="entry name" value="TIR_2"/>
    <property type="match status" value="1"/>
</dbReference>
<keyword evidence="2 3" id="KW-0067">ATP-binding</keyword>
<feature type="binding site" evidence="3">
    <location>
        <begin position="220"/>
        <end position="227"/>
    </location>
    <ligand>
        <name>ATP</name>
        <dbReference type="ChEBI" id="CHEBI:30616"/>
    </ligand>
</feature>
<dbReference type="PANTHER" id="PTHR22683:SF1">
    <property type="entry name" value="TYPE VII SECRETION SYSTEM PROTEIN ESSC"/>
    <property type="match status" value="1"/>
</dbReference>
<dbReference type="PROSITE" id="PS50901">
    <property type="entry name" value="FTSK"/>
    <property type="match status" value="1"/>
</dbReference>
<dbReference type="Gene3D" id="3.40.50.10140">
    <property type="entry name" value="Toll/interleukin-1 receptor homology (TIR) domain"/>
    <property type="match status" value="1"/>
</dbReference>
<dbReference type="InterPro" id="IPR000157">
    <property type="entry name" value="TIR_dom"/>
</dbReference>
<dbReference type="Gene3D" id="3.40.50.300">
    <property type="entry name" value="P-loop containing nucleotide triphosphate hydrolases"/>
    <property type="match status" value="2"/>
</dbReference>
<evidence type="ECO:0000256" key="2">
    <source>
        <dbReference type="ARBA" id="ARBA00022840"/>
    </source>
</evidence>
<evidence type="ECO:0000259" key="4">
    <source>
        <dbReference type="PROSITE" id="PS50104"/>
    </source>
</evidence>
<dbReference type="InterPro" id="IPR003593">
    <property type="entry name" value="AAA+_ATPase"/>
</dbReference>
<protein>
    <submittedName>
        <fullName evidence="6">TIR domain-containing protein</fullName>
    </submittedName>
</protein>
<organism evidence="6 7">
    <name type="scientific">Nocardioides kribbensis</name>
    <dbReference type="NCBI Taxonomy" id="305517"/>
    <lineage>
        <taxon>Bacteria</taxon>
        <taxon>Bacillati</taxon>
        <taxon>Actinomycetota</taxon>
        <taxon>Actinomycetes</taxon>
        <taxon>Propionibacteriales</taxon>
        <taxon>Nocardioidaceae</taxon>
        <taxon>Nocardioides</taxon>
    </lineage>
</organism>
<dbReference type="PANTHER" id="PTHR22683">
    <property type="entry name" value="SPORULATION PROTEIN RELATED"/>
    <property type="match status" value="1"/>
</dbReference>
<evidence type="ECO:0000259" key="5">
    <source>
        <dbReference type="PROSITE" id="PS50901"/>
    </source>
</evidence>
<dbReference type="EMBL" id="JBEGDP010000001">
    <property type="protein sequence ID" value="MEQ7845786.1"/>
    <property type="molecule type" value="Genomic_DNA"/>
</dbReference>
<dbReference type="SMART" id="SM00382">
    <property type="entry name" value="AAA"/>
    <property type="match status" value="2"/>
</dbReference>
<dbReference type="Pfam" id="PF01580">
    <property type="entry name" value="FtsK_SpoIIIE"/>
    <property type="match status" value="1"/>
</dbReference>
<dbReference type="PROSITE" id="PS50104">
    <property type="entry name" value="TIR"/>
    <property type="match status" value="1"/>
</dbReference>
<sequence>MNDQAPPDVMGGVRAWPVGGAARSADVFICFAEEHAVLADQMVAEIERRGLRAWVYHRDVPAGRNYHVEAVDAIESSRAVVVLFSEHTQKSRHCQSEVSVAYDAELPILPLRLDETPLKEMKYALNLLNWKRDLNDVVEDLTAVLAVPLGGGPGAGTVLDADVEVPSLPVMLGLDPTNLAASFAAAWNEPLPRRSLVVPVDGAGPLPSDLGDSGVTLLHGVSGSGLSSTLISIVASLMARHPPDQLRVAILGPGNRSHEALRHAPHVLATSADVDEYQARRWLDALDAELAHRAKGLRGVRFDPAAPPPDMPRLLLAIDDPTFLRENYDLVDGLATRSGELARVGIHLLVAAPRLGLPPSLLREARTRIAHRTHDSTDSERMLGRGDAARIPAARPGRVAIRYATGEVRYGHVSHLEDIDAFTYALAAAWADRPTPMMSGFPTDLDRVGKRLSIMRALELRARNATSTRALVVVGTRDVSDDDLETVNWEHTSNLLITGGPRSGRTTSALAITAALVAHYGAGQVAPIGFSTRDTRIAESLSQLPGNPACVQTAEQLREILQLLKTAQQGNGEAHRPRIVLLIDDLEQLRSHGEIRDDLTDVLLLHRARVHVLATGNLLQLGAWAQPKYFSHAYSTGETGIDRLALISGFAASGKRAKLPAEQPVGRLYNAVTQTLFDVPFHSENPGAIVEVFSQLGRRLSS</sequence>
<dbReference type="InterPro" id="IPR050206">
    <property type="entry name" value="FtsK/SpoIIIE/SftA"/>
</dbReference>
<evidence type="ECO:0000256" key="3">
    <source>
        <dbReference type="PROSITE-ProRule" id="PRU00289"/>
    </source>
</evidence>
<reference evidence="6 7" key="1">
    <citation type="submission" date="2024-02" db="EMBL/GenBank/DDBJ databases">
        <title>Full genome sequence of Nocardioides kribbensis.</title>
        <authorList>
            <person name="Poletto B.L."/>
            <person name="Silva G."/>
            <person name="Galante D."/>
            <person name="Campos K.R."/>
            <person name="Santos M.B.N."/>
            <person name="Sacchi C.T."/>
        </authorList>
    </citation>
    <scope>NUCLEOTIDE SEQUENCE [LARGE SCALE GENOMIC DNA]</scope>
    <source>
        <strain evidence="6 7">O4R</strain>
    </source>
</reference>
<gene>
    <name evidence="6" type="ORF">V6R90_00750</name>
</gene>
<dbReference type="InterPro" id="IPR035897">
    <property type="entry name" value="Toll_tir_struct_dom_sf"/>
</dbReference>
<dbReference type="RefSeq" id="WP_349803482.1">
    <property type="nucleotide sequence ID" value="NZ_JBEGDP010000001.1"/>
</dbReference>
<dbReference type="InterPro" id="IPR002543">
    <property type="entry name" value="FtsK_dom"/>
</dbReference>
<accession>A0ABV1NTF7</accession>
<feature type="domain" description="FtsK" evidence="5">
    <location>
        <begin position="203"/>
        <end position="380"/>
    </location>
</feature>
<evidence type="ECO:0000256" key="1">
    <source>
        <dbReference type="ARBA" id="ARBA00022741"/>
    </source>
</evidence>
<feature type="domain" description="TIR" evidence="4">
    <location>
        <begin position="23"/>
        <end position="145"/>
    </location>
</feature>
<keyword evidence="7" id="KW-1185">Reference proteome</keyword>
<name>A0ABV1NTF7_9ACTN</name>
<dbReference type="SUPFAM" id="SSF52540">
    <property type="entry name" value="P-loop containing nucleoside triphosphate hydrolases"/>
    <property type="match status" value="2"/>
</dbReference>
<dbReference type="InterPro" id="IPR027417">
    <property type="entry name" value="P-loop_NTPase"/>
</dbReference>
<keyword evidence="1 3" id="KW-0547">Nucleotide-binding</keyword>
<evidence type="ECO:0000313" key="7">
    <source>
        <dbReference type="Proteomes" id="UP001482520"/>
    </source>
</evidence>
<comment type="caution">
    <text evidence="6">The sequence shown here is derived from an EMBL/GenBank/DDBJ whole genome shotgun (WGS) entry which is preliminary data.</text>
</comment>
<dbReference type="SMART" id="SM00255">
    <property type="entry name" value="TIR"/>
    <property type="match status" value="1"/>
</dbReference>
<dbReference type="SUPFAM" id="SSF52200">
    <property type="entry name" value="Toll/Interleukin receptor TIR domain"/>
    <property type="match status" value="1"/>
</dbReference>